<keyword evidence="2" id="KW-1185">Reference proteome</keyword>
<reference evidence="1" key="1">
    <citation type="submission" date="2022-07" db="EMBL/GenBank/DDBJ databases">
        <title>Genome Sequence of Phlebia brevispora.</title>
        <authorList>
            <person name="Buettner E."/>
        </authorList>
    </citation>
    <scope>NUCLEOTIDE SEQUENCE</scope>
    <source>
        <strain evidence="1">MPL23</strain>
    </source>
</reference>
<gene>
    <name evidence="1" type="ORF">NM688_g1345</name>
</gene>
<organism evidence="1 2">
    <name type="scientific">Phlebia brevispora</name>
    <dbReference type="NCBI Taxonomy" id="194682"/>
    <lineage>
        <taxon>Eukaryota</taxon>
        <taxon>Fungi</taxon>
        <taxon>Dikarya</taxon>
        <taxon>Basidiomycota</taxon>
        <taxon>Agaricomycotina</taxon>
        <taxon>Agaricomycetes</taxon>
        <taxon>Polyporales</taxon>
        <taxon>Meruliaceae</taxon>
        <taxon>Phlebia</taxon>
    </lineage>
</organism>
<comment type="caution">
    <text evidence="1">The sequence shown here is derived from an EMBL/GenBank/DDBJ whole genome shotgun (WGS) entry which is preliminary data.</text>
</comment>
<dbReference type="EMBL" id="JANHOG010000141">
    <property type="protein sequence ID" value="KAJ3557668.1"/>
    <property type="molecule type" value="Genomic_DNA"/>
</dbReference>
<dbReference type="Proteomes" id="UP001148662">
    <property type="component" value="Unassembled WGS sequence"/>
</dbReference>
<proteinExistence type="predicted"/>
<protein>
    <submittedName>
        <fullName evidence="1">Uncharacterized protein</fullName>
    </submittedName>
</protein>
<sequence>MRSFSFAPSSLLLNQSQAKADPGLVIPTPTLPLVAILSQTFSHSLKTLILMNRRMDSSFSLPPIDGAEGSGPFLPCLEELSLEGCNLGNTVPVSRSADASGNDLAATRKTEPLLPLLAKLFPSLRTLDLSYNALKSDAFDKDTLAELILASDPTDTMSHTPRKGLRHLKLRGNRITELDGFQNLAEMFRGNRDVPAWKLEELDLRDNEVGKLPPEIGLLPLDVFLVDGNVFRIPPRRVWEREEHSLRNYALAARAAPPKISTSSLSFLA</sequence>
<evidence type="ECO:0000313" key="2">
    <source>
        <dbReference type="Proteomes" id="UP001148662"/>
    </source>
</evidence>
<accession>A0ACC1TBT6</accession>
<name>A0ACC1TBT6_9APHY</name>
<evidence type="ECO:0000313" key="1">
    <source>
        <dbReference type="EMBL" id="KAJ3557668.1"/>
    </source>
</evidence>